<accession>A0A2I0LPD4</accession>
<reference evidence="7 8" key="1">
    <citation type="journal article" date="2013" name="Science">
        <title>Genomic diversity and evolution of the head crest in the rock pigeon.</title>
        <authorList>
            <person name="Shapiro M.D."/>
            <person name="Kronenberg Z."/>
            <person name="Li C."/>
            <person name="Domyan E.T."/>
            <person name="Pan H."/>
            <person name="Campbell M."/>
            <person name="Tan H."/>
            <person name="Huff C.D."/>
            <person name="Hu H."/>
            <person name="Vickrey A.I."/>
            <person name="Nielsen S.C."/>
            <person name="Stringham S.A."/>
            <person name="Hu H."/>
            <person name="Willerslev E."/>
            <person name="Gilbert M.T."/>
            <person name="Yandell M."/>
            <person name="Zhang G."/>
            <person name="Wang J."/>
        </authorList>
    </citation>
    <scope>NUCLEOTIDE SEQUENCE [LARGE SCALE GENOMIC DNA]</scope>
    <source>
        <tissue evidence="7">Blood</tissue>
    </source>
</reference>
<comment type="caution">
    <text evidence="7">The sequence shown here is derived from an EMBL/GenBank/DDBJ whole genome shotgun (WGS) entry which is preliminary data.</text>
</comment>
<proteinExistence type="predicted"/>
<keyword evidence="5" id="KW-0539">Nucleus</keyword>
<dbReference type="PANTHER" id="PTHR45805:SF7">
    <property type="entry name" value="NUCLEAR RECEPTOR ROR-BETA-LIKE"/>
    <property type="match status" value="1"/>
</dbReference>
<keyword evidence="2" id="KW-0805">Transcription regulation</keyword>
<dbReference type="Proteomes" id="UP000053872">
    <property type="component" value="Unassembled WGS sequence"/>
</dbReference>
<dbReference type="InterPro" id="IPR001723">
    <property type="entry name" value="Nuclear_hrmn_rcpt"/>
</dbReference>
<protein>
    <recommendedName>
        <fullName evidence="6">NR LBD domain-containing protein</fullName>
    </recommendedName>
</protein>
<dbReference type="InterPro" id="IPR035500">
    <property type="entry name" value="NHR-like_dom_sf"/>
</dbReference>
<dbReference type="Pfam" id="PF00104">
    <property type="entry name" value="Hormone_recep"/>
    <property type="match status" value="1"/>
</dbReference>
<gene>
    <name evidence="7" type="ORF">A306_00000094</name>
</gene>
<keyword evidence="8" id="KW-1185">Reference proteome</keyword>
<keyword evidence="3" id="KW-0804">Transcription</keyword>
<dbReference type="AlphaFoldDB" id="A0A2I0LPD4"/>
<name>A0A2I0LPD4_COLLI</name>
<evidence type="ECO:0000313" key="8">
    <source>
        <dbReference type="Proteomes" id="UP000053872"/>
    </source>
</evidence>
<dbReference type="GO" id="GO:0004879">
    <property type="term" value="F:nuclear receptor activity"/>
    <property type="evidence" value="ECO:0007669"/>
    <property type="project" value="InterPro"/>
</dbReference>
<dbReference type="InterPro" id="IPR003079">
    <property type="entry name" value="ROR_rcpt"/>
</dbReference>
<dbReference type="STRING" id="8932.A0A2I0LPD4"/>
<evidence type="ECO:0000256" key="4">
    <source>
        <dbReference type="ARBA" id="ARBA00023170"/>
    </source>
</evidence>
<dbReference type="GO" id="GO:0000978">
    <property type="term" value="F:RNA polymerase II cis-regulatory region sequence-specific DNA binding"/>
    <property type="evidence" value="ECO:0007669"/>
    <property type="project" value="TreeGrafter"/>
</dbReference>
<dbReference type="InParanoid" id="A0A2I0LPD4"/>
<dbReference type="Gene3D" id="1.10.565.10">
    <property type="entry name" value="Retinoid X Receptor"/>
    <property type="match status" value="2"/>
</dbReference>
<evidence type="ECO:0000256" key="1">
    <source>
        <dbReference type="ARBA" id="ARBA00004123"/>
    </source>
</evidence>
<dbReference type="PROSITE" id="PS51843">
    <property type="entry name" value="NR_LBD"/>
    <property type="match status" value="1"/>
</dbReference>
<comment type="subcellular location">
    <subcellularLocation>
        <location evidence="1">Nucleus</location>
    </subcellularLocation>
</comment>
<dbReference type="PRINTS" id="PR01293">
    <property type="entry name" value="RORNUCRECPTR"/>
</dbReference>
<feature type="domain" description="NR LBD" evidence="6">
    <location>
        <begin position="41"/>
        <end position="254"/>
    </location>
</feature>
<sequence>DVADATLIKQESIYELMLEPALLVHGALESGQLPADISVLEIDRVAQNVVKSHLETCQYTTEELKRLAWSLYSPEEVRALQSKSCEAMWQQCSLQISNAIQYVVEFAKRIDGFMELCQNDQIILLKAGCLEVLLLRMVRAFNPLNSTVLFDGKFGSVQMFKSLDRPWLTETKKVQKLQDKIYVALQHEIQKKHSAEDKLSKMVSKLPLMKTICNLHLDKLEFFRLLHPETAVNFPPLYKEVFNSELQYSDPRES</sequence>
<dbReference type="PANTHER" id="PTHR45805">
    <property type="entry name" value="NUCLEAR HORMONE RECEPTOR HR3-RELATED"/>
    <property type="match status" value="1"/>
</dbReference>
<feature type="non-terminal residue" evidence="7">
    <location>
        <position position="1"/>
    </location>
</feature>
<dbReference type="EMBL" id="AKCR02000152">
    <property type="protein sequence ID" value="PKK19279.1"/>
    <property type="molecule type" value="Genomic_DNA"/>
</dbReference>
<organism evidence="7 8">
    <name type="scientific">Columba livia</name>
    <name type="common">Rock dove</name>
    <dbReference type="NCBI Taxonomy" id="8932"/>
    <lineage>
        <taxon>Eukaryota</taxon>
        <taxon>Metazoa</taxon>
        <taxon>Chordata</taxon>
        <taxon>Craniata</taxon>
        <taxon>Vertebrata</taxon>
        <taxon>Euteleostomi</taxon>
        <taxon>Archelosauria</taxon>
        <taxon>Archosauria</taxon>
        <taxon>Dinosauria</taxon>
        <taxon>Saurischia</taxon>
        <taxon>Theropoda</taxon>
        <taxon>Coelurosauria</taxon>
        <taxon>Aves</taxon>
        <taxon>Neognathae</taxon>
        <taxon>Neoaves</taxon>
        <taxon>Columbimorphae</taxon>
        <taxon>Columbiformes</taxon>
        <taxon>Columbidae</taxon>
        <taxon>Columba</taxon>
    </lineage>
</organism>
<evidence type="ECO:0000259" key="6">
    <source>
        <dbReference type="PROSITE" id="PS51843"/>
    </source>
</evidence>
<keyword evidence="4" id="KW-0675">Receptor</keyword>
<dbReference type="InterPro" id="IPR000536">
    <property type="entry name" value="Nucl_hrmn_rcpt_lig-bd"/>
</dbReference>
<evidence type="ECO:0000256" key="5">
    <source>
        <dbReference type="ARBA" id="ARBA00023242"/>
    </source>
</evidence>
<dbReference type="SMART" id="SM00430">
    <property type="entry name" value="HOLI"/>
    <property type="match status" value="1"/>
</dbReference>
<dbReference type="GO" id="GO:0005634">
    <property type="term" value="C:nucleus"/>
    <property type="evidence" value="ECO:0007669"/>
    <property type="project" value="UniProtKB-SubCell"/>
</dbReference>
<evidence type="ECO:0000256" key="2">
    <source>
        <dbReference type="ARBA" id="ARBA00023015"/>
    </source>
</evidence>
<dbReference type="PRINTS" id="PR00398">
    <property type="entry name" value="STRDHORMONER"/>
</dbReference>
<evidence type="ECO:0000256" key="3">
    <source>
        <dbReference type="ARBA" id="ARBA00023163"/>
    </source>
</evidence>
<dbReference type="SUPFAM" id="SSF48508">
    <property type="entry name" value="Nuclear receptor ligand-binding domain"/>
    <property type="match status" value="1"/>
</dbReference>
<evidence type="ECO:0000313" key="7">
    <source>
        <dbReference type="EMBL" id="PKK19279.1"/>
    </source>
</evidence>